<dbReference type="RefSeq" id="WP_135476998.1">
    <property type="nucleotide sequence ID" value="NZ_SIJK02000005.1"/>
</dbReference>
<accession>A0ABS4D661</accession>
<protein>
    <submittedName>
        <fullName evidence="1">Uncharacterized protein</fullName>
    </submittedName>
</protein>
<evidence type="ECO:0000313" key="2">
    <source>
        <dbReference type="Proteomes" id="UP001193081"/>
    </source>
</evidence>
<sequence>MREIEVIRETRRLLQAHGLLGQPILDLYTDAHPSLIGDPSLEPFQRFTLQFDAFATHPDLVGRLADGSTMFAVEAKGEVDWLKGLAQAETYRYGFHAVLMAVAGTPSPDLLTFARQRGVGILALPTATRQLLEPPVLHLPLLKHAEHIRRQFSTGSALRTQFSYNLPTHYLACAACLYAWEREAGLAPVELAQLEAMVRQHYPVMPRLFKPALHGAEKLGLLVIQGRAISLSPLGRTCASLLPPAAQLATLHRAAIKRQPLVDLDPRTAAVLRILLLRDPIAGFLNEILTQIGPHQPVPMPVLVETAARFDKLLTPLVFFFPGDVATLLDDQGFLVWRKIQPQHYRTSIYMQYKQIMTHAGMLHYHGVGGTSSQHYQPERDLWEVRI</sequence>
<reference evidence="1 2" key="1">
    <citation type="submission" date="2021-03" db="EMBL/GenBank/DDBJ databases">
        <authorList>
            <person name="Grouzdev D.S."/>
        </authorList>
    </citation>
    <scope>NUCLEOTIDE SEQUENCE [LARGE SCALE GENOMIC DNA]</scope>
    <source>
        <strain evidence="1 2">M50-1</strain>
    </source>
</reference>
<evidence type="ECO:0000313" key="1">
    <source>
        <dbReference type="EMBL" id="MBP1464927.1"/>
    </source>
</evidence>
<dbReference type="EMBL" id="SIJK02000005">
    <property type="protein sequence ID" value="MBP1464927.1"/>
    <property type="molecule type" value="Genomic_DNA"/>
</dbReference>
<dbReference type="Proteomes" id="UP001193081">
    <property type="component" value="Unassembled WGS sequence"/>
</dbReference>
<comment type="caution">
    <text evidence="1">The sequence shown here is derived from an EMBL/GenBank/DDBJ whole genome shotgun (WGS) entry which is preliminary data.</text>
</comment>
<proteinExistence type="predicted"/>
<organism evidence="1 2">
    <name type="scientific">Candidatus Chloroploca mongolica</name>
    <dbReference type="NCBI Taxonomy" id="2528176"/>
    <lineage>
        <taxon>Bacteria</taxon>
        <taxon>Bacillati</taxon>
        <taxon>Chloroflexota</taxon>
        <taxon>Chloroflexia</taxon>
        <taxon>Chloroflexales</taxon>
        <taxon>Chloroflexineae</taxon>
        <taxon>Oscillochloridaceae</taxon>
        <taxon>Candidatus Chloroploca</taxon>
    </lineage>
</organism>
<keyword evidence="2" id="KW-1185">Reference proteome</keyword>
<gene>
    <name evidence="1" type="ORF">EYB53_004310</name>
</gene>
<name>A0ABS4D661_9CHLR</name>